<dbReference type="Proteomes" id="UP000886885">
    <property type="component" value="Chromosome 9D"/>
</dbReference>
<feature type="compositionally biased region" description="Basic residues" evidence="1">
    <location>
        <begin position="100"/>
        <end position="113"/>
    </location>
</feature>
<keyword evidence="2" id="KW-0812">Transmembrane</keyword>
<evidence type="ECO:0000313" key="4">
    <source>
        <dbReference type="Proteomes" id="UP000886885"/>
    </source>
</evidence>
<feature type="transmembrane region" description="Helical" evidence="2">
    <location>
        <begin position="21"/>
        <end position="43"/>
    </location>
</feature>
<dbReference type="PANTHER" id="PTHR34660:SF7">
    <property type="entry name" value="DNA LIGASE-LIKE PROTEIN"/>
    <property type="match status" value="1"/>
</dbReference>
<feature type="compositionally biased region" description="Basic residues" evidence="1">
    <location>
        <begin position="76"/>
        <end position="89"/>
    </location>
</feature>
<sequence length="337" mass="39035">MSRCIRFPPPGYVWNGVKGEALIELIKVSFLILHFLCICLILLPSYVIFVQVSFSSLVLAFSILKVRREKAEVEKRRKKEEKKKEKRRQKMEEGLEGGQIKKKSYNPHRRQVQHRSEDGDVSSYYQAKNEHEFRRTERTSLAEELKQPSIPDSLYDSFGTSQSAKRKGPERCHNHGSVFWIDIQLQGHEDQDLVFGKPVRSLTAMDFLVEEKSELPKSCTKVEFFSTCSESTTTAFESDRPGVELCHSCSQTELVRELNFWELDVNWIPLPMKNGNPEFDNPGWLYERKPGRLPRSDYTKIYRASNDRLSHPISSPYPTAQYLAQAEIHALPFTIPF</sequence>
<reference evidence="3" key="1">
    <citation type="journal article" date="2020" name="bioRxiv">
        <title>Hybrid origin of Populus tomentosa Carr. identified through genome sequencing and phylogenomic analysis.</title>
        <authorList>
            <person name="An X."/>
            <person name="Gao K."/>
            <person name="Chen Z."/>
            <person name="Li J."/>
            <person name="Yang X."/>
            <person name="Yang X."/>
            <person name="Zhou J."/>
            <person name="Guo T."/>
            <person name="Zhao T."/>
            <person name="Huang S."/>
            <person name="Miao D."/>
            <person name="Khan W.U."/>
            <person name="Rao P."/>
            <person name="Ye M."/>
            <person name="Lei B."/>
            <person name="Liao W."/>
            <person name="Wang J."/>
            <person name="Ji L."/>
            <person name="Li Y."/>
            <person name="Guo B."/>
            <person name="Mustafa N.S."/>
            <person name="Li S."/>
            <person name="Yun Q."/>
            <person name="Keller S.R."/>
            <person name="Mao J."/>
            <person name="Zhang R."/>
            <person name="Strauss S.H."/>
        </authorList>
    </citation>
    <scope>NUCLEOTIDE SEQUENCE</scope>
    <source>
        <strain evidence="3">GM15</strain>
        <tissue evidence="3">Leaf</tissue>
    </source>
</reference>
<gene>
    <name evidence="3" type="ORF">POTOM_034906</name>
</gene>
<feature type="region of interest" description="Disordered" evidence="1">
    <location>
        <begin position="152"/>
        <end position="171"/>
    </location>
</feature>
<name>A0A8X8CPR6_POPTO</name>
<proteinExistence type="predicted"/>
<dbReference type="AlphaFoldDB" id="A0A8X8CPR6"/>
<dbReference type="EMBL" id="JAAWWB010000018">
    <property type="protein sequence ID" value="KAG6761677.1"/>
    <property type="molecule type" value="Genomic_DNA"/>
</dbReference>
<evidence type="ECO:0000256" key="2">
    <source>
        <dbReference type="SAM" id="Phobius"/>
    </source>
</evidence>
<feature type="region of interest" description="Disordered" evidence="1">
    <location>
        <begin position="74"/>
        <end position="121"/>
    </location>
</feature>
<comment type="caution">
    <text evidence="3">The sequence shown here is derived from an EMBL/GenBank/DDBJ whole genome shotgun (WGS) entry which is preliminary data.</text>
</comment>
<keyword evidence="2" id="KW-1133">Transmembrane helix</keyword>
<keyword evidence="4" id="KW-1185">Reference proteome</keyword>
<organism evidence="3 4">
    <name type="scientific">Populus tomentosa</name>
    <name type="common">Chinese white poplar</name>
    <dbReference type="NCBI Taxonomy" id="118781"/>
    <lineage>
        <taxon>Eukaryota</taxon>
        <taxon>Viridiplantae</taxon>
        <taxon>Streptophyta</taxon>
        <taxon>Embryophyta</taxon>
        <taxon>Tracheophyta</taxon>
        <taxon>Spermatophyta</taxon>
        <taxon>Magnoliopsida</taxon>
        <taxon>eudicotyledons</taxon>
        <taxon>Gunneridae</taxon>
        <taxon>Pentapetalae</taxon>
        <taxon>rosids</taxon>
        <taxon>fabids</taxon>
        <taxon>Malpighiales</taxon>
        <taxon>Salicaceae</taxon>
        <taxon>Saliceae</taxon>
        <taxon>Populus</taxon>
    </lineage>
</organism>
<dbReference type="PANTHER" id="PTHR34660">
    <property type="entry name" value="MYB-LIKE PROTEIN X"/>
    <property type="match status" value="1"/>
</dbReference>
<evidence type="ECO:0000313" key="3">
    <source>
        <dbReference type="EMBL" id="KAG6761677.1"/>
    </source>
</evidence>
<protein>
    <submittedName>
        <fullName evidence="3">Uncharacterized protein</fullName>
    </submittedName>
</protein>
<keyword evidence="2" id="KW-0472">Membrane</keyword>
<evidence type="ECO:0000256" key="1">
    <source>
        <dbReference type="SAM" id="MobiDB-lite"/>
    </source>
</evidence>
<accession>A0A8X8CPR6</accession>
<dbReference type="OrthoDB" id="1741057at2759"/>